<dbReference type="RefSeq" id="WP_156715995.1">
    <property type="nucleotide sequence ID" value="NZ_WPHG01000010.1"/>
</dbReference>
<evidence type="ECO:0000313" key="1">
    <source>
        <dbReference type="EMBL" id="MVB00109.1"/>
    </source>
</evidence>
<comment type="caution">
    <text evidence="1">The sequence shown here is derived from an EMBL/GenBank/DDBJ whole genome shotgun (WGS) entry which is preliminary data.</text>
</comment>
<gene>
    <name evidence="1" type="ORF">GN330_22950</name>
</gene>
<name>A0A844QPY9_9HYPH</name>
<protein>
    <submittedName>
        <fullName evidence="1">Uncharacterized protein</fullName>
    </submittedName>
</protein>
<organism evidence="1 2">
    <name type="scientific">Nitratireductor arenosus</name>
    <dbReference type="NCBI Taxonomy" id="2682096"/>
    <lineage>
        <taxon>Bacteria</taxon>
        <taxon>Pseudomonadati</taxon>
        <taxon>Pseudomonadota</taxon>
        <taxon>Alphaproteobacteria</taxon>
        <taxon>Hyphomicrobiales</taxon>
        <taxon>Phyllobacteriaceae</taxon>
        <taxon>Nitratireductor</taxon>
    </lineage>
</organism>
<dbReference type="Proteomes" id="UP000463224">
    <property type="component" value="Unassembled WGS sequence"/>
</dbReference>
<reference evidence="1 2" key="1">
    <citation type="submission" date="2019-12" db="EMBL/GenBank/DDBJ databases">
        <title>Nitratireductor arenosus sp. nov., Isolated from sea sand, Jeju island, South Korea.</title>
        <authorList>
            <person name="Kim W."/>
        </authorList>
    </citation>
    <scope>NUCLEOTIDE SEQUENCE [LARGE SCALE GENOMIC DNA]</scope>
    <source>
        <strain evidence="1 2">CAU 1489</strain>
    </source>
</reference>
<proteinExistence type="predicted"/>
<dbReference type="EMBL" id="WPHG01000010">
    <property type="protein sequence ID" value="MVB00109.1"/>
    <property type="molecule type" value="Genomic_DNA"/>
</dbReference>
<keyword evidence="2" id="KW-1185">Reference proteome</keyword>
<sequence>MTHDLELKPCPFCGVSLERSEVFSSRTSDSYFHPESHEQCPAQNVLIHGPSSASKWNSRAALSHEGEANVEDFEKEVRQREDEFARKMGALETRAELAEKRLAEADAKFGDAISVLEDIGNRHSGMHIPKGKGDPFSASSMRHAARAFLAAAEWMESEARATDCEDETDRKLQTVVAPDNGTVPEVMAAILECARAWVPEARIIGNVRAGDIARAVESALSAPKAEVRGGTLNLHLGSNNTVDCGGADISDPLHGKKITIRDANASPAPALTAGVAAEPVEPVAYLVHNFMVARQPVKAQGKFPEPDHYLYPASRKDDAEATAKTLRADCDPLYTSPAPTITDEAVERAAEAIAGAWGETWACCCTEQRGLDCDCGDAMCEDREGRPYDEDLTREDCRMAARAALTAAFPSTAAVGDAVERAAVSDQIIGQIEDRFPNWRSYRDLLDCIDCTMAELRRDVR</sequence>
<accession>A0A844QPY9</accession>
<dbReference type="AlphaFoldDB" id="A0A844QPY9"/>
<evidence type="ECO:0000313" key="2">
    <source>
        <dbReference type="Proteomes" id="UP000463224"/>
    </source>
</evidence>